<feature type="compositionally biased region" description="Polar residues" evidence="1">
    <location>
        <begin position="16"/>
        <end position="31"/>
    </location>
</feature>
<accession>A0A084SE09</accession>
<evidence type="ECO:0000313" key="2">
    <source>
        <dbReference type="EMBL" id="KFA86694.1"/>
    </source>
</evidence>
<dbReference type="RefSeq" id="WP_043414934.1">
    <property type="nucleotide sequence ID" value="NZ_JPMI01000431.1"/>
</dbReference>
<sequence>MKSTTRAHVRTAAMLATTSTCSASEAQQPTARQAEPAAAPSPLEAAAGFTDLVRFGRELQEELKRIREEYPPAAPLKAELLEFGEGMKFRHADHEAWLKSLEQKMEELQACTQLQLAGPRAELSQELERVRDEYPTAKDVEEGLTRLFGHPSGRVTRLEGRVGGMDERMTVLALRLQALEDAKPTAAAPRSSSSKKSIAK</sequence>
<feature type="region of interest" description="Disordered" evidence="1">
    <location>
        <begin position="16"/>
        <end position="41"/>
    </location>
</feature>
<dbReference type="EMBL" id="JPMI01000431">
    <property type="protein sequence ID" value="KFA86694.1"/>
    <property type="molecule type" value="Genomic_DNA"/>
</dbReference>
<evidence type="ECO:0000313" key="3">
    <source>
        <dbReference type="Proteomes" id="UP000028547"/>
    </source>
</evidence>
<comment type="caution">
    <text evidence="2">The sequence shown here is derived from an EMBL/GenBank/DDBJ whole genome shotgun (WGS) entry which is preliminary data.</text>
</comment>
<proteinExistence type="predicted"/>
<gene>
    <name evidence="2" type="ORF">Q664_52735</name>
</gene>
<dbReference type="Proteomes" id="UP000028547">
    <property type="component" value="Unassembled WGS sequence"/>
</dbReference>
<protein>
    <submittedName>
        <fullName evidence="2">Uncharacterized protein</fullName>
    </submittedName>
</protein>
<organism evidence="2 3">
    <name type="scientific">Archangium violaceum Cb vi76</name>
    <dbReference type="NCBI Taxonomy" id="1406225"/>
    <lineage>
        <taxon>Bacteria</taxon>
        <taxon>Pseudomonadati</taxon>
        <taxon>Myxococcota</taxon>
        <taxon>Myxococcia</taxon>
        <taxon>Myxococcales</taxon>
        <taxon>Cystobacterineae</taxon>
        <taxon>Archangiaceae</taxon>
        <taxon>Archangium</taxon>
    </lineage>
</organism>
<name>A0A084SE09_9BACT</name>
<evidence type="ECO:0000256" key="1">
    <source>
        <dbReference type="SAM" id="MobiDB-lite"/>
    </source>
</evidence>
<reference evidence="2 3" key="1">
    <citation type="submission" date="2014-07" db="EMBL/GenBank/DDBJ databases">
        <title>Draft Genome Sequence of Gephyronic Acid Producer, Cystobacter violaceus Strain Cb vi76.</title>
        <authorList>
            <person name="Stevens D.C."/>
            <person name="Young J."/>
            <person name="Carmichael R."/>
            <person name="Tan J."/>
            <person name="Taylor R.E."/>
        </authorList>
    </citation>
    <scope>NUCLEOTIDE SEQUENCE [LARGE SCALE GENOMIC DNA]</scope>
    <source>
        <strain evidence="2 3">Cb vi76</strain>
    </source>
</reference>
<dbReference type="AlphaFoldDB" id="A0A084SE09"/>